<reference evidence="1" key="2">
    <citation type="journal article" date="2015" name="Fish Shellfish Immunol.">
        <title>Early steps in the European eel (Anguilla anguilla)-Vibrio vulnificus interaction in the gills: Role of the RtxA13 toxin.</title>
        <authorList>
            <person name="Callol A."/>
            <person name="Pajuelo D."/>
            <person name="Ebbesson L."/>
            <person name="Teles M."/>
            <person name="MacKenzie S."/>
            <person name="Amaro C."/>
        </authorList>
    </citation>
    <scope>NUCLEOTIDE SEQUENCE</scope>
</reference>
<accession>A0A0E9T6N6</accession>
<name>A0A0E9T6N6_ANGAN</name>
<dbReference type="EMBL" id="GBXM01059248">
    <property type="protein sequence ID" value="JAH49329.1"/>
    <property type="molecule type" value="Transcribed_RNA"/>
</dbReference>
<organism evidence="1">
    <name type="scientific">Anguilla anguilla</name>
    <name type="common">European freshwater eel</name>
    <name type="synonym">Muraena anguilla</name>
    <dbReference type="NCBI Taxonomy" id="7936"/>
    <lineage>
        <taxon>Eukaryota</taxon>
        <taxon>Metazoa</taxon>
        <taxon>Chordata</taxon>
        <taxon>Craniata</taxon>
        <taxon>Vertebrata</taxon>
        <taxon>Euteleostomi</taxon>
        <taxon>Actinopterygii</taxon>
        <taxon>Neopterygii</taxon>
        <taxon>Teleostei</taxon>
        <taxon>Anguilliformes</taxon>
        <taxon>Anguillidae</taxon>
        <taxon>Anguilla</taxon>
    </lineage>
</organism>
<reference evidence="1" key="1">
    <citation type="submission" date="2014-11" db="EMBL/GenBank/DDBJ databases">
        <authorList>
            <person name="Amaro Gonzalez C."/>
        </authorList>
    </citation>
    <scope>NUCLEOTIDE SEQUENCE</scope>
</reference>
<protein>
    <submittedName>
        <fullName evidence="1">Uncharacterized protein</fullName>
    </submittedName>
</protein>
<proteinExistence type="predicted"/>
<sequence>MLPRSGHPTKLRNQTRRAIVIEVIKKPATTLTELQSSLAEMGETVQ</sequence>
<evidence type="ECO:0000313" key="1">
    <source>
        <dbReference type="EMBL" id="JAH49329.1"/>
    </source>
</evidence>
<dbReference type="AlphaFoldDB" id="A0A0E9T6N6"/>